<feature type="chain" id="PRO_5046329492" evidence="10">
    <location>
        <begin position="26"/>
        <end position="425"/>
    </location>
</feature>
<evidence type="ECO:0000256" key="5">
    <source>
        <dbReference type="ARBA" id="ARBA00022984"/>
    </source>
</evidence>
<evidence type="ECO:0000256" key="1">
    <source>
        <dbReference type="ARBA" id="ARBA00007164"/>
    </source>
</evidence>
<evidence type="ECO:0000256" key="6">
    <source>
        <dbReference type="ARBA" id="ARBA00023316"/>
    </source>
</evidence>
<accession>A0ABY5VFZ9</accession>
<evidence type="ECO:0000256" key="9">
    <source>
        <dbReference type="SAM" id="Phobius"/>
    </source>
</evidence>
<evidence type="ECO:0000256" key="3">
    <source>
        <dbReference type="ARBA" id="ARBA00022801"/>
    </source>
</evidence>
<dbReference type="PRINTS" id="PR00725">
    <property type="entry name" value="DADACBPTASE1"/>
</dbReference>
<keyword evidence="2 10" id="KW-0732">Signal</keyword>
<sequence>MKNKKTYSIILALLVCMLFTQTAWAEVHNDEKYTVKTNETKGWPQGADTYSETAVLMDAKTGEVLFDKGKDETRYPASITKIMTTLLALEHCKLDEQVTFTESGLARMAEGSNINMQVGEVLTMEQCLYAVMIRSANEVAAQVAEHVAGSQEAFAQMMNERAQELGCTNTHFNNPSGLPDENHWTTANDMALIFREALKNEEFVKIIGTLEYTIPPTNLNPEARTVSSHHAMIVPTAPEYYEGCIGGKTGVTDLSKNTLVTAAERDGIRLIAVVMRADPGQVCADTKALFDYGFGNFEELEVQGGELLVPKGVTESDLTETSVDIEDGVFRTYTYNDYTVGTVTVSQEELDAAKEADQEEKEEPQAVTKEPAPVTEGAPKNQDESVNGTYRIIIIVLGALIAAALLLIIVKAAARRKKRKRRKKR</sequence>
<keyword evidence="3" id="KW-0378">Hydrolase</keyword>
<dbReference type="InterPro" id="IPR001967">
    <property type="entry name" value="Peptidase_S11_N"/>
</dbReference>
<gene>
    <name evidence="12" type="ORF">NQ502_13600</name>
</gene>
<feature type="region of interest" description="Disordered" evidence="8">
    <location>
        <begin position="351"/>
        <end position="383"/>
    </location>
</feature>
<proteinExistence type="inferred from homology"/>
<feature type="domain" description="Peptidase S11 D-alanyl-D-alanine carboxypeptidase A N-terminal" evidence="11">
    <location>
        <begin position="48"/>
        <end position="278"/>
    </location>
</feature>
<keyword evidence="6" id="KW-0961">Cell wall biogenesis/degradation</keyword>
<keyword evidence="9" id="KW-0472">Membrane</keyword>
<evidence type="ECO:0000313" key="13">
    <source>
        <dbReference type="Proteomes" id="UP001060164"/>
    </source>
</evidence>
<keyword evidence="9" id="KW-1133">Transmembrane helix</keyword>
<evidence type="ECO:0000313" key="12">
    <source>
        <dbReference type="EMBL" id="UWP58413.1"/>
    </source>
</evidence>
<keyword evidence="4" id="KW-0133">Cell shape</keyword>
<keyword evidence="9" id="KW-0812">Transmembrane</keyword>
<evidence type="ECO:0000259" key="11">
    <source>
        <dbReference type="Pfam" id="PF00768"/>
    </source>
</evidence>
<evidence type="ECO:0000256" key="7">
    <source>
        <dbReference type="RuleBase" id="RU004016"/>
    </source>
</evidence>
<reference evidence="12" key="1">
    <citation type="journal article" date="2022" name="Cell">
        <title>Design, construction, and in vivo augmentation of a complex gut microbiome.</title>
        <authorList>
            <person name="Cheng A.G."/>
            <person name="Ho P.Y."/>
            <person name="Aranda-Diaz A."/>
            <person name="Jain S."/>
            <person name="Yu F.B."/>
            <person name="Meng X."/>
            <person name="Wang M."/>
            <person name="Iakiviak M."/>
            <person name="Nagashima K."/>
            <person name="Zhao A."/>
            <person name="Murugkar P."/>
            <person name="Patil A."/>
            <person name="Atabakhsh K."/>
            <person name="Weakley A."/>
            <person name="Yan J."/>
            <person name="Brumbaugh A.R."/>
            <person name="Higginbottom S."/>
            <person name="Dimas A."/>
            <person name="Shiver A.L."/>
            <person name="Deutschbauer A."/>
            <person name="Neff N."/>
            <person name="Sonnenburg J.L."/>
            <person name="Huang K.C."/>
            <person name="Fischbach M.A."/>
        </authorList>
    </citation>
    <scope>NUCLEOTIDE SEQUENCE</scope>
    <source>
        <strain evidence="12">DSM 19829</strain>
    </source>
</reference>
<comment type="similarity">
    <text evidence="1 7">Belongs to the peptidase S11 family.</text>
</comment>
<keyword evidence="5" id="KW-0573">Peptidoglycan synthesis</keyword>
<dbReference type="Pfam" id="PF00768">
    <property type="entry name" value="Peptidase_S11"/>
    <property type="match status" value="1"/>
</dbReference>
<dbReference type="GO" id="GO:0004180">
    <property type="term" value="F:carboxypeptidase activity"/>
    <property type="evidence" value="ECO:0007669"/>
    <property type="project" value="UniProtKB-KW"/>
</dbReference>
<dbReference type="EMBL" id="CP102290">
    <property type="protein sequence ID" value="UWP58413.1"/>
    <property type="molecule type" value="Genomic_DNA"/>
</dbReference>
<name>A0ABY5VFZ9_9FIRM</name>
<dbReference type="RefSeq" id="WP_044983136.1">
    <property type="nucleotide sequence ID" value="NZ_CABLBR010000008.1"/>
</dbReference>
<feature type="transmembrane region" description="Helical" evidence="9">
    <location>
        <begin position="390"/>
        <end position="414"/>
    </location>
</feature>
<feature type="signal peptide" evidence="10">
    <location>
        <begin position="1"/>
        <end position="25"/>
    </location>
</feature>
<evidence type="ECO:0000256" key="2">
    <source>
        <dbReference type="ARBA" id="ARBA00022729"/>
    </source>
</evidence>
<protein>
    <submittedName>
        <fullName evidence="12">D-alanyl-D-alanine carboxypeptidase</fullName>
    </submittedName>
</protein>
<dbReference type="InterPro" id="IPR012338">
    <property type="entry name" value="Beta-lactam/transpept-like"/>
</dbReference>
<evidence type="ECO:0000256" key="4">
    <source>
        <dbReference type="ARBA" id="ARBA00022960"/>
    </source>
</evidence>
<dbReference type="PANTHER" id="PTHR21581">
    <property type="entry name" value="D-ALANYL-D-ALANINE CARBOXYPEPTIDASE"/>
    <property type="match status" value="1"/>
</dbReference>
<dbReference type="SUPFAM" id="SSF56601">
    <property type="entry name" value="beta-lactamase/transpeptidase-like"/>
    <property type="match status" value="1"/>
</dbReference>
<evidence type="ECO:0000256" key="8">
    <source>
        <dbReference type="SAM" id="MobiDB-lite"/>
    </source>
</evidence>
<dbReference type="Gene3D" id="3.40.710.10">
    <property type="entry name" value="DD-peptidase/beta-lactamase superfamily"/>
    <property type="match status" value="1"/>
</dbReference>
<dbReference type="Proteomes" id="UP001060164">
    <property type="component" value="Chromosome"/>
</dbReference>
<organism evidence="12 13">
    <name type="scientific">Ruminococcus gauvreauii</name>
    <dbReference type="NCBI Taxonomy" id="438033"/>
    <lineage>
        <taxon>Bacteria</taxon>
        <taxon>Bacillati</taxon>
        <taxon>Bacillota</taxon>
        <taxon>Clostridia</taxon>
        <taxon>Eubacteriales</taxon>
        <taxon>Oscillospiraceae</taxon>
        <taxon>Ruminococcus</taxon>
    </lineage>
</organism>
<keyword evidence="12" id="KW-0121">Carboxypeptidase</keyword>
<dbReference type="PANTHER" id="PTHR21581:SF6">
    <property type="entry name" value="TRAFFICKING PROTEIN PARTICLE COMPLEX SUBUNIT 12"/>
    <property type="match status" value="1"/>
</dbReference>
<evidence type="ECO:0000256" key="10">
    <source>
        <dbReference type="SAM" id="SignalP"/>
    </source>
</evidence>
<keyword evidence="13" id="KW-1185">Reference proteome</keyword>
<keyword evidence="12" id="KW-0645">Protease</keyword>
<dbReference type="InterPro" id="IPR018044">
    <property type="entry name" value="Peptidase_S11"/>
</dbReference>